<dbReference type="Proteomes" id="UP000507470">
    <property type="component" value="Unassembled WGS sequence"/>
</dbReference>
<dbReference type="PROSITE" id="PS01359">
    <property type="entry name" value="ZF_PHD_1"/>
    <property type="match status" value="1"/>
</dbReference>
<keyword evidence="4" id="KW-0862">Zinc</keyword>
<dbReference type="GO" id="GO:0048188">
    <property type="term" value="C:Set1C/COMPASS complex"/>
    <property type="evidence" value="ECO:0007669"/>
    <property type="project" value="InterPro"/>
</dbReference>
<evidence type="ECO:0000256" key="2">
    <source>
        <dbReference type="ARBA" id="ARBA00022723"/>
    </source>
</evidence>
<dbReference type="GO" id="GO:0008270">
    <property type="term" value="F:zinc ion binding"/>
    <property type="evidence" value="ECO:0007669"/>
    <property type="project" value="UniProtKB-KW"/>
</dbReference>
<dbReference type="InterPro" id="IPR013083">
    <property type="entry name" value="Znf_RING/FYVE/PHD"/>
</dbReference>
<keyword evidence="3 6" id="KW-0863">Zinc-finger</keyword>
<evidence type="ECO:0000256" key="5">
    <source>
        <dbReference type="ARBA" id="ARBA00023242"/>
    </source>
</evidence>
<accession>A0A6J8DUR9</accession>
<dbReference type="EMBL" id="CACVKT020007853">
    <property type="protein sequence ID" value="CAC5411457.1"/>
    <property type="molecule type" value="Genomic_DNA"/>
</dbReference>
<dbReference type="InterPro" id="IPR019787">
    <property type="entry name" value="Znf_PHD-finger"/>
</dbReference>
<dbReference type="PANTHER" id="PTHR46174:SF1">
    <property type="entry name" value="CXXC-TYPE ZINC FINGER PROTEIN 1"/>
    <property type="match status" value="1"/>
</dbReference>
<sequence length="194" mass="21359">MHLNNPVTPSQVSVPGPVGVDPMLTTLQSTEGGKTNASTGSTGALYCTCRGPYTGEFMISCDRCSEWYHGRCVGISPQEAEEWENQDYICSGCKTQKSKPSMNPTGLRRGALEMSSDEVLEAAQRGVGLPRRKRKRRERREEEGGRLGCRGKGHPNAATQQRGQGCQDREHPEETLRRGRLGCQDKGHPNTTIR</sequence>
<evidence type="ECO:0000256" key="7">
    <source>
        <dbReference type="SAM" id="MobiDB-lite"/>
    </source>
</evidence>
<dbReference type="InterPro" id="IPR019786">
    <property type="entry name" value="Zinc_finger_PHD-type_CS"/>
</dbReference>
<dbReference type="AlphaFoldDB" id="A0A6J8DUR9"/>
<dbReference type="Gene3D" id="3.30.40.10">
    <property type="entry name" value="Zinc/RING finger domain, C3HC4 (zinc finger)"/>
    <property type="match status" value="1"/>
</dbReference>
<feature type="domain" description="PHD-type" evidence="8">
    <location>
        <begin position="44"/>
        <end position="96"/>
    </location>
</feature>
<evidence type="ECO:0000313" key="9">
    <source>
        <dbReference type="EMBL" id="CAC5411457.1"/>
    </source>
</evidence>
<evidence type="ECO:0000313" key="10">
    <source>
        <dbReference type="Proteomes" id="UP000507470"/>
    </source>
</evidence>
<dbReference type="Pfam" id="PF00628">
    <property type="entry name" value="PHD"/>
    <property type="match status" value="1"/>
</dbReference>
<feature type="region of interest" description="Disordered" evidence="7">
    <location>
        <begin position="123"/>
        <end position="194"/>
    </location>
</feature>
<name>A0A6J8DUR9_MYTCO</name>
<dbReference type="OrthoDB" id="6161983at2759"/>
<dbReference type="InterPro" id="IPR011011">
    <property type="entry name" value="Znf_FYVE_PHD"/>
</dbReference>
<keyword evidence="5" id="KW-0539">Nucleus</keyword>
<dbReference type="SMART" id="SM00249">
    <property type="entry name" value="PHD"/>
    <property type="match status" value="1"/>
</dbReference>
<feature type="compositionally biased region" description="Basic and acidic residues" evidence="7">
    <location>
        <begin position="167"/>
        <end position="188"/>
    </location>
</feature>
<keyword evidence="10" id="KW-1185">Reference proteome</keyword>
<proteinExistence type="predicted"/>
<dbReference type="SUPFAM" id="SSF57903">
    <property type="entry name" value="FYVE/PHD zinc finger"/>
    <property type="match status" value="1"/>
</dbReference>
<protein>
    <submittedName>
        <fullName evidence="9">BPTF</fullName>
    </submittedName>
</protein>
<keyword evidence="2" id="KW-0479">Metal-binding</keyword>
<dbReference type="InterPro" id="IPR001965">
    <property type="entry name" value="Znf_PHD"/>
</dbReference>
<reference evidence="9 10" key="1">
    <citation type="submission" date="2020-06" db="EMBL/GenBank/DDBJ databases">
        <authorList>
            <person name="Li R."/>
            <person name="Bekaert M."/>
        </authorList>
    </citation>
    <scope>NUCLEOTIDE SEQUENCE [LARGE SCALE GENOMIC DNA]</scope>
    <source>
        <strain evidence="10">wild</strain>
    </source>
</reference>
<evidence type="ECO:0000256" key="3">
    <source>
        <dbReference type="ARBA" id="ARBA00022771"/>
    </source>
</evidence>
<evidence type="ECO:0000256" key="6">
    <source>
        <dbReference type="PROSITE-ProRule" id="PRU00146"/>
    </source>
</evidence>
<dbReference type="PANTHER" id="PTHR46174">
    <property type="entry name" value="CXXC-TYPE ZINC FINGER PROTEIN 1"/>
    <property type="match status" value="1"/>
</dbReference>
<dbReference type="CDD" id="cd15552">
    <property type="entry name" value="PHD_PHF3_like"/>
    <property type="match status" value="1"/>
</dbReference>
<dbReference type="PROSITE" id="PS50016">
    <property type="entry name" value="ZF_PHD_2"/>
    <property type="match status" value="1"/>
</dbReference>
<dbReference type="InterPro" id="IPR037869">
    <property type="entry name" value="Spp1/CFP1"/>
</dbReference>
<comment type="subcellular location">
    <subcellularLocation>
        <location evidence="1">Nucleus</location>
    </subcellularLocation>
</comment>
<evidence type="ECO:0000256" key="4">
    <source>
        <dbReference type="ARBA" id="ARBA00022833"/>
    </source>
</evidence>
<gene>
    <name evidence="9" type="ORF">MCOR_44545</name>
</gene>
<dbReference type="GO" id="GO:0045893">
    <property type="term" value="P:positive regulation of DNA-templated transcription"/>
    <property type="evidence" value="ECO:0007669"/>
    <property type="project" value="TreeGrafter"/>
</dbReference>
<evidence type="ECO:0000256" key="1">
    <source>
        <dbReference type="ARBA" id="ARBA00004123"/>
    </source>
</evidence>
<evidence type="ECO:0000259" key="8">
    <source>
        <dbReference type="PROSITE" id="PS50016"/>
    </source>
</evidence>
<organism evidence="9 10">
    <name type="scientific">Mytilus coruscus</name>
    <name type="common">Sea mussel</name>
    <dbReference type="NCBI Taxonomy" id="42192"/>
    <lineage>
        <taxon>Eukaryota</taxon>
        <taxon>Metazoa</taxon>
        <taxon>Spiralia</taxon>
        <taxon>Lophotrochozoa</taxon>
        <taxon>Mollusca</taxon>
        <taxon>Bivalvia</taxon>
        <taxon>Autobranchia</taxon>
        <taxon>Pteriomorphia</taxon>
        <taxon>Mytilida</taxon>
        <taxon>Mytiloidea</taxon>
        <taxon>Mytilidae</taxon>
        <taxon>Mytilinae</taxon>
        <taxon>Mytilus</taxon>
    </lineage>
</organism>